<sequence>MQTISVINTIIVPRGMESIAEKVREEYVLYFSQQAGFVSSTFYQAINREDDGAIKYINTVVWESYEHYQEVVNIGFTNQDGRNLDGKKVLGKGFPEPIKVSPGQYVVLAHTE</sequence>
<dbReference type="Proteomes" id="UP001548189">
    <property type="component" value="Unassembled WGS sequence"/>
</dbReference>
<name>A0ABV2BWZ2_9GAMM</name>
<proteinExistence type="predicted"/>
<protein>
    <submittedName>
        <fullName evidence="1">Uncharacterized protein</fullName>
    </submittedName>
</protein>
<evidence type="ECO:0000313" key="1">
    <source>
        <dbReference type="EMBL" id="MET1256455.1"/>
    </source>
</evidence>
<dbReference type="EMBL" id="JBEVCJ010000022">
    <property type="protein sequence ID" value="MET1256455.1"/>
    <property type="molecule type" value="Genomic_DNA"/>
</dbReference>
<keyword evidence="2" id="KW-1185">Reference proteome</keyword>
<evidence type="ECO:0000313" key="2">
    <source>
        <dbReference type="Proteomes" id="UP001548189"/>
    </source>
</evidence>
<gene>
    <name evidence="1" type="ORF">ABVT43_15045</name>
</gene>
<dbReference type="InterPro" id="IPR011008">
    <property type="entry name" value="Dimeric_a/b-barrel"/>
</dbReference>
<organism evidence="1 2">
    <name type="scientific">Aliikangiella maris</name>
    <dbReference type="NCBI Taxonomy" id="3162458"/>
    <lineage>
        <taxon>Bacteria</taxon>
        <taxon>Pseudomonadati</taxon>
        <taxon>Pseudomonadota</taxon>
        <taxon>Gammaproteobacteria</taxon>
        <taxon>Oceanospirillales</taxon>
        <taxon>Pleioneaceae</taxon>
        <taxon>Aliikangiella</taxon>
    </lineage>
</organism>
<comment type="caution">
    <text evidence="1">The sequence shown here is derived from an EMBL/GenBank/DDBJ whole genome shotgun (WGS) entry which is preliminary data.</text>
</comment>
<accession>A0ABV2BWZ2</accession>
<reference evidence="1 2" key="1">
    <citation type="submission" date="2024-06" db="EMBL/GenBank/DDBJ databases">
        <authorList>
            <person name="Li F."/>
        </authorList>
    </citation>
    <scope>NUCLEOTIDE SEQUENCE [LARGE SCALE GENOMIC DNA]</scope>
    <source>
        <strain evidence="1 2">GXAS 311</strain>
    </source>
</reference>
<dbReference type="Gene3D" id="3.30.70.100">
    <property type="match status" value="1"/>
</dbReference>
<dbReference type="SUPFAM" id="SSF54909">
    <property type="entry name" value="Dimeric alpha+beta barrel"/>
    <property type="match status" value="1"/>
</dbReference>